<evidence type="ECO:0000313" key="1">
    <source>
        <dbReference type="EMBL" id="KAJ4442813.1"/>
    </source>
</evidence>
<reference evidence="1 2" key="1">
    <citation type="journal article" date="2022" name="Allergy">
        <title>Genome assembly and annotation of Periplaneta americana reveal a comprehensive cockroach allergen profile.</title>
        <authorList>
            <person name="Wang L."/>
            <person name="Xiong Q."/>
            <person name="Saelim N."/>
            <person name="Wang L."/>
            <person name="Nong W."/>
            <person name="Wan A.T."/>
            <person name="Shi M."/>
            <person name="Liu X."/>
            <person name="Cao Q."/>
            <person name="Hui J.H.L."/>
            <person name="Sookrung N."/>
            <person name="Leung T.F."/>
            <person name="Tungtrongchitr A."/>
            <person name="Tsui S.K.W."/>
        </authorList>
    </citation>
    <scope>NUCLEOTIDE SEQUENCE [LARGE SCALE GENOMIC DNA]</scope>
    <source>
        <strain evidence="1">PWHHKU_190912</strain>
    </source>
</reference>
<keyword evidence="2" id="KW-1185">Reference proteome</keyword>
<dbReference type="EMBL" id="JAJSOF020000013">
    <property type="protein sequence ID" value="KAJ4442813.1"/>
    <property type="molecule type" value="Genomic_DNA"/>
</dbReference>
<sequence>MIANELRRTDKYEVYEEIGCLSSDGPTRRAGPLSFIGGLRDLRNKLCNELNVLILVIIKVISPSLNPQAGGPPLIGCPRLLIQYIHSYSPYLEAVSSIRNLRTRHAVVISKLY</sequence>
<evidence type="ECO:0000313" key="2">
    <source>
        <dbReference type="Proteomes" id="UP001148838"/>
    </source>
</evidence>
<organism evidence="1 2">
    <name type="scientific">Periplaneta americana</name>
    <name type="common">American cockroach</name>
    <name type="synonym">Blatta americana</name>
    <dbReference type="NCBI Taxonomy" id="6978"/>
    <lineage>
        <taxon>Eukaryota</taxon>
        <taxon>Metazoa</taxon>
        <taxon>Ecdysozoa</taxon>
        <taxon>Arthropoda</taxon>
        <taxon>Hexapoda</taxon>
        <taxon>Insecta</taxon>
        <taxon>Pterygota</taxon>
        <taxon>Neoptera</taxon>
        <taxon>Polyneoptera</taxon>
        <taxon>Dictyoptera</taxon>
        <taxon>Blattodea</taxon>
        <taxon>Blattoidea</taxon>
        <taxon>Blattidae</taxon>
        <taxon>Blattinae</taxon>
        <taxon>Periplaneta</taxon>
    </lineage>
</organism>
<comment type="caution">
    <text evidence="1">The sequence shown here is derived from an EMBL/GenBank/DDBJ whole genome shotgun (WGS) entry which is preliminary data.</text>
</comment>
<name>A0ABQ8T8G5_PERAM</name>
<accession>A0ABQ8T8G5</accession>
<dbReference type="Proteomes" id="UP001148838">
    <property type="component" value="Unassembled WGS sequence"/>
</dbReference>
<protein>
    <submittedName>
        <fullName evidence="1">Uncharacterized protein</fullName>
    </submittedName>
</protein>
<proteinExistence type="predicted"/>
<gene>
    <name evidence="1" type="ORF">ANN_04406</name>
</gene>